<accession>A0A7W4Z682</accession>
<protein>
    <submittedName>
        <fullName evidence="1">Uncharacterized protein</fullName>
    </submittedName>
</protein>
<reference evidence="1 2" key="1">
    <citation type="submission" date="2020-08" db="EMBL/GenBank/DDBJ databases">
        <title>Genomic Encyclopedia of Type Strains, Phase III (KMG-III): the genomes of soil and plant-associated and newly described type strains.</title>
        <authorList>
            <person name="Whitman W."/>
        </authorList>
    </citation>
    <scope>NUCLEOTIDE SEQUENCE [LARGE SCALE GENOMIC DNA]</scope>
    <source>
        <strain evidence="1 2">CECT 8654</strain>
    </source>
</reference>
<proteinExistence type="predicted"/>
<organism evidence="1 2">
    <name type="scientific">Litorivivens lipolytica</name>
    <dbReference type="NCBI Taxonomy" id="1524264"/>
    <lineage>
        <taxon>Bacteria</taxon>
        <taxon>Pseudomonadati</taxon>
        <taxon>Pseudomonadota</taxon>
        <taxon>Gammaproteobacteria</taxon>
        <taxon>Litorivivens</taxon>
    </lineage>
</organism>
<name>A0A7W4Z682_9GAMM</name>
<comment type="caution">
    <text evidence="1">The sequence shown here is derived from an EMBL/GenBank/DDBJ whole genome shotgun (WGS) entry which is preliminary data.</text>
</comment>
<keyword evidence="2" id="KW-1185">Reference proteome</keyword>
<dbReference type="EMBL" id="JACHWY010000001">
    <property type="protein sequence ID" value="MBB3046651.1"/>
    <property type="molecule type" value="Genomic_DNA"/>
</dbReference>
<gene>
    <name evidence="1" type="ORF">FHR99_000887</name>
</gene>
<evidence type="ECO:0000313" key="2">
    <source>
        <dbReference type="Proteomes" id="UP000537130"/>
    </source>
</evidence>
<evidence type="ECO:0000313" key="1">
    <source>
        <dbReference type="EMBL" id="MBB3046651.1"/>
    </source>
</evidence>
<dbReference type="RefSeq" id="WP_183409334.1">
    <property type="nucleotide sequence ID" value="NZ_JACHWY010000001.1"/>
</dbReference>
<dbReference type="Proteomes" id="UP000537130">
    <property type="component" value="Unassembled WGS sequence"/>
</dbReference>
<dbReference type="InterPro" id="IPR016035">
    <property type="entry name" value="Acyl_Trfase/lysoPLipase"/>
</dbReference>
<dbReference type="AlphaFoldDB" id="A0A7W4Z682"/>
<dbReference type="SUPFAM" id="SSF52151">
    <property type="entry name" value="FabD/lysophospholipase-like"/>
    <property type="match status" value="1"/>
</dbReference>
<sequence length="350" mass="38643">MRAPLQFKAGRAAIELIEREGLQPENVAAIAGAAGGPKWLVLAAMDKFLFGEWLKRREAPLPLVGSSIGSWRLAAVSTADPIAAINRLERLYVEQCYSGKPSLREVTDTATRLLDALLGEQGTKEILAHPWARLHVVTAACRGWTGLDKTLPMALGFAGALLLNTVKRDWLSVFLERHVFADPRGGLAESAFPGFKTNILPLTDSNLQQSLLASGSIPFVLEAISMPGQAGRYRDGGLIDYHMDLPLSQEGVVLMPHFSKTLLPGWLDKYIGSRGMSNGANTLVIHPSDEWIATLPNQKIPDRTDFKSYRDDDVGRFRDWYNVAGRSQELADFLEERLLKQDLPDFIEPL</sequence>